<evidence type="ECO:0000256" key="4">
    <source>
        <dbReference type="ARBA" id="ARBA00022679"/>
    </source>
</evidence>
<dbReference type="AlphaFoldDB" id="A0AAE0SYV5"/>
<sequence length="474" mass="54694">MIFKRVLWVFAILCVLVLTFVFYSSFVITVKRHHVLTVFEMAQTGNAYFYQSTTESSSLSGKYMTINLTEVIEYFMKFKGGKDIYTRVMHANIFIYSVIGLNNSEIKNQSTAPWSSFGLIAWKHSEVPNTNLSCCFLYENGIVLNSKVVKISTYVKAKVQSFRFECVNPNPSSKPKGVTLIAEHYPCTSDISTYVAPVFPHRQPGNNTLALCAKIAFGNLNADLTVEWIEYNKNMGVDKIAVFVSNLSSTMSRIFQHYQNTGFLDVHPFALPMVDTINRKLGQKTGQGWSDEQVPVYDCMDRLAGYSYVGIVDFDEFIFPLQDKDFKQFVNRLKKTYHDVSLFTFLVDIYVMDWGKMNENEKLLITQFTNRTQTMQDRVKNIVIPDWIETGSVSTHKAVPRKGYKRIWIPKTVAVLKHFRSCRPDWGHRCINRKHFPRFTDDSLVKRLNEMKTDKNISLYDHILKVKKDLKLTS</sequence>
<reference evidence="9" key="1">
    <citation type="journal article" date="2021" name="Genome Biol. Evol.">
        <title>A High-Quality Reference Genome for a Parasitic Bivalve with Doubly Uniparental Inheritance (Bivalvia: Unionida).</title>
        <authorList>
            <person name="Smith C.H."/>
        </authorList>
    </citation>
    <scope>NUCLEOTIDE SEQUENCE</scope>
    <source>
        <strain evidence="9">CHS0354</strain>
    </source>
</reference>
<reference evidence="9" key="3">
    <citation type="submission" date="2023-05" db="EMBL/GenBank/DDBJ databases">
        <authorList>
            <person name="Smith C.H."/>
        </authorList>
    </citation>
    <scope>NUCLEOTIDE SEQUENCE</scope>
    <source>
        <strain evidence="9">CHS0354</strain>
        <tissue evidence="9">Mantle</tissue>
    </source>
</reference>
<comment type="similarity">
    <text evidence="2 8">Belongs to the glycosyltransferase 92 family.</text>
</comment>
<evidence type="ECO:0000313" key="10">
    <source>
        <dbReference type="Proteomes" id="UP001195483"/>
    </source>
</evidence>
<keyword evidence="10" id="KW-1185">Reference proteome</keyword>
<dbReference type="Pfam" id="PF01697">
    <property type="entry name" value="Glyco_transf_92"/>
    <property type="match status" value="1"/>
</dbReference>
<evidence type="ECO:0000256" key="6">
    <source>
        <dbReference type="ARBA" id="ARBA00022989"/>
    </source>
</evidence>
<reference evidence="9" key="2">
    <citation type="journal article" date="2021" name="Genome Biol. Evol.">
        <title>Developing a high-quality reference genome for a parasitic bivalve with doubly uniparental inheritance (Bivalvia: Unionida).</title>
        <authorList>
            <person name="Smith C.H."/>
        </authorList>
    </citation>
    <scope>NUCLEOTIDE SEQUENCE</scope>
    <source>
        <strain evidence="9">CHS0354</strain>
        <tissue evidence="9">Mantle</tissue>
    </source>
</reference>
<keyword evidence="6 8" id="KW-1133">Transmembrane helix</keyword>
<protein>
    <recommendedName>
        <fullName evidence="8">Glycosyltransferase family 92 protein</fullName>
        <ecNumber evidence="8">2.4.1.-</ecNumber>
    </recommendedName>
</protein>
<proteinExistence type="inferred from homology"/>
<dbReference type="Proteomes" id="UP001195483">
    <property type="component" value="Unassembled WGS sequence"/>
</dbReference>
<evidence type="ECO:0000256" key="5">
    <source>
        <dbReference type="ARBA" id="ARBA00022692"/>
    </source>
</evidence>
<evidence type="ECO:0000256" key="2">
    <source>
        <dbReference type="ARBA" id="ARBA00007647"/>
    </source>
</evidence>
<dbReference type="GO" id="GO:0005737">
    <property type="term" value="C:cytoplasm"/>
    <property type="evidence" value="ECO:0007669"/>
    <property type="project" value="TreeGrafter"/>
</dbReference>
<gene>
    <name evidence="9" type="ORF">CHS0354_013701</name>
</gene>
<keyword evidence="7 8" id="KW-0472">Membrane</keyword>
<keyword evidence="3 8" id="KW-0328">Glycosyltransferase</keyword>
<evidence type="ECO:0000256" key="7">
    <source>
        <dbReference type="ARBA" id="ARBA00023136"/>
    </source>
</evidence>
<accession>A0AAE0SYV5</accession>
<keyword evidence="5 8" id="KW-0812">Transmembrane</keyword>
<dbReference type="InterPro" id="IPR008166">
    <property type="entry name" value="Glyco_transf_92"/>
</dbReference>
<name>A0AAE0SYV5_9BIVA</name>
<comment type="caution">
    <text evidence="9">The sequence shown here is derived from an EMBL/GenBank/DDBJ whole genome shotgun (WGS) entry which is preliminary data.</text>
</comment>
<keyword evidence="4 8" id="KW-0808">Transferase</keyword>
<feature type="transmembrane region" description="Helical" evidence="8">
    <location>
        <begin position="7"/>
        <end position="28"/>
    </location>
</feature>
<dbReference type="EC" id="2.4.1.-" evidence="8"/>
<evidence type="ECO:0000256" key="3">
    <source>
        <dbReference type="ARBA" id="ARBA00022676"/>
    </source>
</evidence>
<dbReference type="EMBL" id="JAEAOA010000841">
    <property type="protein sequence ID" value="KAK3600274.1"/>
    <property type="molecule type" value="Genomic_DNA"/>
</dbReference>
<dbReference type="GO" id="GO:0016020">
    <property type="term" value="C:membrane"/>
    <property type="evidence" value="ECO:0007669"/>
    <property type="project" value="UniProtKB-SubCell"/>
</dbReference>
<organism evidence="9 10">
    <name type="scientific">Potamilus streckersoni</name>
    <dbReference type="NCBI Taxonomy" id="2493646"/>
    <lineage>
        <taxon>Eukaryota</taxon>
        <taxon>Metazoa</taxon>
        <taxon>Spiralia</taxon>
        <taxon>Lophotrochozoa</taxon>
        <taxon>Mollusca</taxon>
        <taxon>Bivalvia</taxon>
        <taxon>Autobranchia</taxon>
        <taxon>Heteroconchia</taxon>
        <taxon>Palaeoheterodonta</taxon>
        <taxon>Unionida</taxon>
        <taxon>Unionoidea</taxon>
        <taxon>Unionidae</taxon>
        <taxon>Ambleminae</taxon>
        <taxon>Lampsilini</taxon>
        <taxon>Potamilus</taxon>
    </lineage>
</organism>
<comment type="subcellular location">
    <subcellularLocation>
        <location evidence="1">Membrane</location>
        <topology evidence="1">Single-pass membrane protein</topology>
    </subcellularLocation>
</comment>
<evidence type="ECO:0000256" key="8">
    <source>
        <dbReference type="RuleBase" id="RU366017"/>
    </source>
</evidence>
<dbReference type="PANTHER" id="PTHR21461:SF69">
    <property type="entry name" value="GLYCOSYLTRANSFERASE FAMILY 92 PROTEIN"/>
    <property type="match status" value="1"/>
</dbReference>
<evidence type="ECO:0000256" key="1">
    <source>
        <dbReference type="ARBA" id="ARBA00004167"/>
    </source>
</evidence>
<dbReference type="PANTHER" id="PTHR21461">
    <property type="entry name" value="GLYCOSYLTRANSFERASE FAMILY 92 PROTEIN"/>
    <property type="match status" value="1"/>
</dbReference>
<evidence type="ECO:0000313" key="9">
    <source>
        <dbReference type="EMBL" id="KAK3600274.1"/>
    </source>
</evidence>
<dbReference type="GO" id="GO:0016757">
    <property type="term" value="F:glycosyltransferase activity"/>
    <property type="evidence" value="ECO:0007669"/>
    <property type="project" value="UniProtKB-UniRule"/>
</dbReference>